<comment type="caution">
    <text evidence="2">The sequence shown here is derived from an EMBL/GenBank/DDBJ whole genome shotgun (WGS) entry which is preliminary data.</text>
</comment>
<dbReference type="Proteomes" id="UP000250186">
    <property type="component" value="Unassembled WGS sequence"/>
</dbReference>
<dbReference type="EMBL" id="LUSW01000093">
    <property type="protein sequence ID" value="RAT29836.1"/>
    <property type="molecule type" value="Genomic_DNA"/>
</dbReference>
<organism evidence="2 4">
    <name type="scientific">Lonsdalea populi</name>
    <dbReference type="NCBI Taxonomy" id="1172565"/>
    <lineage>
        <taxon>Bacteria</taxon>
        <taxon>Pseudomonadati</taxon>
        <taxon>Pseudomonadota</taxon>
        <taxon>Gammaproteobacteria</taxon>
        <taxon>Enterobacterales</taxon>
        <taxon>Pectobacteriaceae</taxon>
        <taxon>Lonsdalea</taxon>
    </lineage>
</organism>
<dbReference type="OrthoDB" id="6636419at2"/>
<gene>
    <name evidence="1" type="ORF">AU492_17300</name>
    <name evidence="2" type="ORF">EC392_09630</name>
</gene>
<keyword evidence="3" id="KW-1185">Reference proteome</keyword>
<accession>A0A3N0UHM3</accession>
<dbReference type="AlphaFoldDB" id="A0A3N0UHM3"/>
<dbReference type="RefSeq" id="WP_085687403.1">
    <property type="nucleotide sequence ID" value="NZ_CP065534.1"/>
</dbReference>
<dbReference type="EMBL" id="RJUJ01000008">
    <property type="protein sequence ID" value="ROH80027.1"/>
    <property type="molecule type" value="Genomic_DNA"/>
</dbReference>
<protein>
    <submittedName>
        <fullName evidence="2">DUF2247 family protein</fullName>
    </submittedName>
</protein>
<evidence type="ECO:0000313" key="3">
    <source>
        <dbReference type="Proteomes" id="UP000250186"/>
    </source>
</evidence>
<dbReference type="InterPro" id="IPR016630">
    <property type="entry name" value="UCP015278"/>
</dbReference>
<reference evidence="2 4" key="2">
    <citation type="submission" date="2018-10" db="EMBL/GenBank/DDBJ databases">
        <title>New species genome.</title>
        <authorList>
            <person name="Li Y."/>
        </authorList>
    </citation>
    <scope>NUCLEOTIDE SEQUENCE [LARGE SCALE GENOMIC DNA]</scope>
    <source>
        <strain evidence="2 4">L6_4B</strain>
    </source>
</reference>
<dbReference type="Proteomes" id="UP000274511">
    <property type="component" value="Unassembled WGS sequence"/>
</dbReference>
<proteinExistence type="predicted"/>
<sequence>MIENVFLMANQMKLVDWGMILLGAEGIASDKLSASDISNFACNEIAKNDGVQGDLLTAISEVAFCSDITEEVKGYLRFICDEKNIDLKLSRRKWRYLALCLTMQELPDDCVYGLLKLNEFWLFWGEDAGTPNIIQGVGNNLSPTEYYTDEQYKVAIKHHQEWLEKEKQEVLKG</sequence>
<evidence type="ECO:0000313" key="4">
    <source>
        <dbReference type="Proteomes" id="UP000274511"/>
    </source>
</evidence>
<dbReference type="GeneID" id="61122937"/>
<dbReference type="Pfam" id="PF10004">
    <property type="entry name" value="DUF2247"/>
    <property type="match status" value="1"/>
</dbReference>
<name>A0A3N0UHM3_9GAMM</name>
<reference evidence="1 3" key="1">
    <citation type="submission" date="2016-02" db="EMBL/GenBank/DDBJ databases">
        <title>Species-wide whole genome sequencing reveals diversity, host range in Lonsdalea quercina.</title>
        <authorList>
            <person name="Li Y."/>
        </authorList>
    </citation>
    <scope>NUCLEOTIDE SEQUENCE [LARGE SCALE GENOMIC DNA]</scope>
    <source>
        <strain evidence="1 3">CFCC 12721</strain>
    </source>
</reference>
<evidence type="ECO:0000313" key="1">
    <source>
        <dbReference type="EMBL" id="RAT29836.1"/>
    </source>
</evidence>
<evidence type="ECO:0000313" key="2">
    <source>
        <dbReference type="EMBL" id="ROH80027.1"/>
    </source>
</evidence>